<evidence type="ECO:0000256" key="3">
    <source>
        <dbReference type="PIRSR" id="PIRSR005902-1"/>
    </source>
</evidence>
<dbReference type="GO" id="GO:0046872">
    <property type="term" value="F:metal ion binding"/>
    <property type="evidence" value="ECO:0007669"/>
    <property type="project" value="UniProtKB-KW"/>
</dbReference>
<dbReference type="InterPro" id="IPR001130">
    <property type="entry name" value="TatD-like"/>
</dbReference>
<evidence type="ECO:0008006" key="6">
    <source>
        <dbReference type="Google" id="ProtNLM"/>
    </source>
</evidence>
<feature type="binding site" evidence="3">
    <location>
        <position position="9"/>
    </location>
    <ligand>
        <name>a divalent metal cation</name>
        <dbReference type="ChEBI" id="CHEBI:60240"/>
        <label>1</label>
    </ligand>
</feature>
<dbReference type="PANTHER" id="PTHR46124">
    <property type="entry name" value="D-AMINOACYL-TRNA DEACYLASE"/>
    <property type="match status" value="1"/>
</dbReference>
<dbReference type="NCBIfam" id="TIGR00010">
    <property type="entry name" value="YchF/TatD family DNA exonuclease"/>
    <property type="match status" value="1"/>
</dbReference>
<evidence type="ECO:0000256" key="2">
    <source>
        <dbReference type="ARBA" id="ARBA00022801"/>
    </source>
</evidence>
<dbReference type="InterPro" id="IPR032466">
    <property type="entry name" value="Metal_Hydrolase"/>
</dbReference>
<dbReference type="AlphaFoldDB" id="A0A1G2DE91"/>
<dbReference type="Pfam" id="PF01026">
    <property type="entry name" value="TatD_DNase"/>
    <property type="match status" value="1"/>
</dbReference>
<dbReference type="Proteomes" id="UP000178534">
    <property type="component" value="Unassembled WGS sequence"/>
</dbReference>
<evidence type="ECO:0000313" key="4">
    <source>
        <dbReference type="EMBL" id="OGZ11180.1"/>
    </source>
</evidence>
<feature type="binding site" evidence="3">
    <location>
        <position position="167"/>
    </location>
    <ligand>
        <name>a divalent metal cation</name>
        <dbReference type="ChEBI" id="CHEBI:60240"/>
        <label>2</label>
    </ligand>
</feature>
<dbReference type="STRING" id="1798665.A2942_03645"/>
<feature type="binding site" evidence="3">
    <location>
        <position position="93"/>
    </location>
    <ligand>
        <name>a divalent metal cation</name>
        <dbReference type="ChEBI" id="CHEBI:60240"/>
        <label>1</label>
    </ligand>
</feature>
<protein>
    <recommendedName>
        <fullName evidence="6">Hydrolase TatD</fullName>
    </recommendedName>
</protein>
<feature type="binding site" evidence="3">
    <location>
        <position position="11"/>
    </location>
    <ligand>
        <name>a divalent metal cation</name>
        <dbReference type="ChEBI" id="CHEBI:60240"/>
        <label>1</label>
    </ligand>
</feature>
<comment type="caution">
    <text evidence="4">The sequence shown here is derived from an EMBL/GenBank/DDBJ whole genome shotgun (WGS) entry which is preliminary data.</text>
</comment>
<feature type="binding site" evidence="3">
    <location>
        <position position="215"/>
    </location>
    <ligand>
        <name>a divalent metal cation</name>
        <dbReference type="ChEBI" id="CHEBI:60240"/>
        <label>1</label>
    </ligand>
</feature>
<dbReference type="GO" id="GO:0004536">
    <property type="term" value="F:DNA nuclease activity"/>
    <property type="evidence" value="ECO:0007669"/>
    <property type="project" value="InterPro"/>
</dbReference>
<proteinExistence type="predicted"/>
<accession>A0A1G2DE91</accession>
<dbReference type="FunFam" id="3.20.20.140:FF:000005">
    <property type="entry name" value="TatD family hydrolase"/>
    <property type="match status" value="1"/>
</dbReference>
<dbReference type="PIRSF" id="PIRSF005902">
    <property type="entry name" value="DNase_TatD"/>
    <property type="match status" value="1"/>
</dbReference>
<sequence>MTFRFIDIHSHLNDKRYTDDLPEVLARMREANVASIVVGTDRRMSERAIVLAEEHDDLWATIGQHPTDNHAEDFDDAHYIKLAAHPRVVAIGECGLDYHWPAKDKWPTGEQEEKKRQEEIFERQIAVAEKAKKPLMIHGRPTQGTMDAYDDILRILQRHPDTRGNVHFFVGDNAIAKRFLDLGWSVSFTGVLTFTRDYDEVVGYIPLGRIMAETDAPYVAPASHRGKRNEPVFVVETVAAIAKIRNEDEQYVQATLLQNASEFFKLRLN</sequence>
<dbReference type="GO" id="GO:0016788">
    <property type="term" value="F:hydrolase activity, acting on ester bonds"/>
    <property type="evidence" value="ECO:0007669"/>
    <property type="project" value="InterPro"/>
</dbReference>
<dbReference type="InterPro" id="IPR015991">
    <property type="entry name" value="TatD/YcfH-like"/>
</dbReference>
<keyword evidence="1 3" id="KW-0479">Metal-binding</keyword>
<dbReference type="GO" id="GO:0005829">
    <property type="term" value="C:cytosol"/>
    <property type="evidence" value="ECO:0007669"/>
    <property type="project" value="TreeGrafter"/>
</dbReference>
<dbReference type="PANTHER" id="PTHR46124:SF2">
    <property type="entry name" value="D-AMINOACYL-TRNA DEACYLASE"/>
    <property type="match status" value="1"/>
</dbReference>
<keyword evidence="2" id="KW-0378">Hydrolase</keyword>
<dbReference type="EMBL" id="MHLP01000040">
    <property type="protein sequence ID" value="OGZ11180.1"/>
    <property type="molecule type" value="Genomic_DNA"/>
</dbReference>
<evidence type="ECO:0000256" key="1">
    <source>
        <dbReference type="ARBA" id="ARBA00022723"/>
    </source>
</evidence>
<name>A0A1G2DE91_9BACT</name>
<gene>
    <name evidence="4" type="ORF">A2942_03645</name>
</gene>
<reference evidence="4 5" key="1">
    <citation type="journal article" date="2016" name="Nat. Commun.">
        <title>Thousands of microbial genomes shed light on interconnected biogeochemical processes in an aquifer system.</title>
        <authorList>
            <person name="Anantharaman K."/>
            <person name="Brown C.T."/>
            <person name="Hug L.A."/>
            <person name="Sharon I."/>
            <person name="Castelle C.J."/>
            <person name="Probst A.J."/>
            <person name="Thomas B.C."/>
            <person name="Singh A."/>
            <person name="Wilkins M.J."/>
            <person name="Karaoz U."/>
            <person name="Brodie E.L."/>
            <person name="Williams K.H."/>
            <person name="Hubbard S.S."/>
            <person name="Banfield J.F."/>
        </authorList>
    </citation>
    <scope>NUCLEOTIDE SEQUENCE [LARGE SCALE GENOMIC DNA]</scope>
</reference>
<dbReference type="SUPFAM" id="SSF51556">
    <property type="entry name" value="Metallo-dependent hydrolases"/>
    <property type="match status" value="1"/>
</dbReference>
<dbReference type="Gene3D" id="3.20.20.140">
    <property type="entry name" value="Metal-dependent hydrolases"/>
    <property type="match status" value="1"/>
</dbReference>
<dbReference type="CDD" id="cd01310">
    <property type="entry name" value="TatD_DNAse"/>
    <property type="match status" value="1"/>
</dbReference>
<feature type="binding site" evidence="3">
    <location>
        <position position="138"/>
    </location>
    <ligand>
        <name>a divalent metal cation</name>
        <dbReference type="ChEBI" id="CHEBI:60240"/>
        <label>2</label>
    </ligand>
</feature>
<organism evidence="4 5">
    <name type="scientific">Candidatus Lloydbacteria bacterium RIFCSPLOWO2_01_FULL_50_20</name>
    <dbReference type="NCBI Taxonomy" id="1798665"/>
    <lineage>
        <taxon>Bacteria</taxon>
        <taxon>Candidatus Lloydiibacteriota</taxon>
    </lineage>
</organism>
<evidence type="ECO:0000313" key="5">
    <source>
        <dbReference type="Proteomes" id="UP000178534"/>
    </source>
</evidence>